<keyword evidence="1" id="KW-0812">Transmembrane</keyword>
<keyword evidence="1" id="KW-1133">Transmembrane helix</keyword>
<protein>
    <submittedName>
        <fullName evidence="2">Uncharacterized protein</fullName>
    </submittedName>
</protein>
<reference evidence="2 3" key="1">
    <citation type="journal article" date="2009" name="Environ. Microbiol.">
        <title>Genome sequence of Desulfobacterium autotrophicum HRM2, a marine sulfate reducer oxidizing organic carbon completely to carbon dioxide.</title>
        <authorList>
            <person name="Strittmatter A.W."/>
            <person name="Liesegang H."/>
            <person name="Rabus R."/>
            <person name="Decker I."/>
            <person name="Amann J."/>
            <person name="Andres S."/>
            <person name="Henne A."/>
            <person name="Fricke W.F."/>
            <person name="Martinez-Arias R."/>
            <person name="Bartels D."/>
            <person name="Goesmann A."/>
            <person name="Krause L."/>
            <person name="Puehler A."/>
            <person name="Klenk H.P."/>
            <person name="Richter M."/>
            <person name="Schuler M."/>
            <person name="Gloeckner F.O."/>
            <person name="Meyerdierks A."/>
            <person name="Gottschalk G."/>
            <person name="Amann R."/>
        </authorList>
    </citation>
    <scope>NUCLEOTIDE SEQUENCE [LARGE SCALE GENOMIC DNA]</scope>
    <source>
        <strain evidence="3">ATCC 43914 / DSM 3382 / HRM2</strain>
    </source>
</reference>
<gene>
    <name evidence="2" type="ordered locus">HRM2_06060</name>
</gene>
<keyword evidence="1" id="KW-0472">Membrane</keyword>
<dbReference type="STRING" id="177437.HRM2_06060"/>
<organism evidence="2 3">
    <name type="scientific">Desulforapulum autotrophicum (strain ATCC 43914 / DSM 3382 / VKM B-1955 / HRM2)</name>
    <name type="common">Desulfobacterium autotrophicum</name>
    <dbReference type="NCBI Taxonomy" id="177437"/>
    <lineage>
        <taxon>Bacteria</taxon>
        <taxon>Pseudomonadati</taxon>
        <taxon>Thermodesulfobacteriota</taxon>
        <taxon>Desulfobacteria</taxon>
        <taxon>Desulfobacterales</taxon>
        <taxon>Desulfobacteraceae</taxon>
        <taxon>Desulforapulum</taxon>
    </lineage>
</organism>
<name>C0QIT0_DESAH</name>
<proteinExistence type="predicted"/>
<evidence type="ECO:0000256" key="1">
    <source>
        <dbReference type="SAM" id="Phobius"/>
    </source>
</evidence>
<evidence type="ECO:0000313" key="2">
    <source>
        <dbReference type="EMBL" id="ACN13720.1"/>
    </source>
</evidence>
<sequence>MVLSPALYHRVSYFVVSAGHVGYMNLVCSIGAIGIPLFHPMLISKIKIVKKKALTSSNASCRDHGREFGRSPSTGININDRKNSVAHFFVDYYWFYFYSSGLPGVR</sequence>
<evidence type="ECO:0000313" key="3">
    <source>
        <dbReference type="Proteomes" id="UP000000442"/>
    </source>
</evidence>
<dbReference type="HOGENOM" id="CLU_2218809_0_0_7"/>
<dbReference type="AlphaFoldDB" id="C0QIT0"/>
<dbReference type="EMBL" id="CP001087">
    <property type="protein sequence ID" value="ACN13720.1"/>
    <property type="molecule type" value="Genomic_DNA"/>
</dbReference>
<dbReference type="Proteomes" id="UP000000442">
    <property type="component" value="Chromosome"/>
</dbReference>
<feature type="transmembrane region" description="Helical" evidence="1">
    <location>
        <begin position="20"/>
        <end position="42"/>
    </location>
</feature>
<accession>C0QIT0</accession>
<keyword evidence="3" id="KW-1185">Reference proteome</keyword>
<dbReference type="KEGG" id="dat:HRM2_06060"/>